<protein>
    <submittedName>
        <fullName evidence="2">Uncharacterized protein</fullName>
    </submittedName>
</protein>
<accession>A0A2A3YPQ6</accession>
<gene>
    <name evidence="2" type="ORF">CIK65_18445</name>
</gene>
<dbReference type="AlphaFoldDB" id="A0A2A3YPQ6"/>
<evidence type="ECO:0000313" key="3">
    <source>
        <dbReference type="Proteomes" id="UP000218620"/>
    </source>
</evidence>
<reference evidence="2 3" key="1">
    <citation type="journal article" date="2017" name="Elife">
        <title>Extensive horizontal gene transfer in cheese-associated bacteria.</title>
        <authorList>
            <person name="Bonham K.S."/>
            <person name="Wolfe B.E."/>
            <person name="Dutton R.J."/>
        </authorList>
    </citation>
    <scope>NUCLEOTIDE SEQUENCE [LARGE SCALE GENOMIC DNA]</scope>
    <source>
        <strain evidence="2 3">962_8</strain>
    </source>
</reference>
<organism evidence="2 3">
    <name type="scientific">Brevibacterium aurantiacum</name>
    <dbReference type="NCBI Taxonomy" id="273384"/>
    <lineage>
        <taxon>Bacteria</taxon>
        <taxon>Bacillati</taxon>
        <taxon>Actinomycetota</taxon>
        <taxon>Actinomycetes</taxon>
        <taxon>Micrococcales</taxon>
        <taxon>Brevibacteriaceae</taxon>
        <taxon>Brevibacterium</taxon>
    </lineage>
</organism>
<dbReference type="EMBL" id="NRGQ01000045">
    <property type="protein sequence ID" value="PCC41261.1"/>
    <property type="molecule type" value="Genomic_DNA"/>
</dbReference>
<dbReference type="RefSeq" id="WP_096179157.1">
    <property type="nucleotide sequence ID" value="NZ_NRGQ01000045.1"/>
</dbReference>
<evidence type="ECO:0000313" key="2">
    <source>
        <dbReference type="EMBL" id="PCC41261.1"/>
    </source>
</evidence>
<name>A0A2A3YPQ6_BREAU</name>
<dbReference type="Proteomes" id="UP000218620">
    <property type="component" value="Unassembled WGS sequence"/>
</dbReference>
<proteinExistence type="predicted"/>
<feature type="region of interest" description="Disordered" evidence="1">
    <location>
        <begin position="96"/>
        <end position="134"/>
    </location>
</feature>
<evidence type="ECO:0000256" key="1">
    <source>
        <dbReference type="SAM" id="MobiDB-lite"/>
    </source>
</evidence>
<comment type="caution">
    <text evidence="2">The sequence shown here is derived from an EMBL/GenBank/DDBJ whole genome shotgun (WGS) entry which is preliminary data.</text>
</comment>
<sequence length="134" mass="14169">MTWELQSPVSDDIYRLVNEQGRTLWGVAHRGFDVDHPQALGFVEVALPSGPTSLLLVEPFAGGFVLDAVRSYQGLVEGSCVRSSSGSSTNCCPAAMPSLGSASNASDSMPMDTRGSFPESAVPSHHRCASPSER</sequence>